<comment type="caution">
    <text evidence="7">The sequence shown here is derived from an EMBL/GenBank/DDBJ whole genome shotgun (WGS) entry which is preliminary data.</text>
</comment>
<evidence type="ECO:0000313" key="7">
    <source>
        <dbReference type="EMBL" id="MCC2033631.1"/>
    </source>
</evidence>
<reference evidence="7" key="1">
    <citation type="submission" date="2021-04" db="EMBL/GenBank/DDBJ databases">
        <title>Microbacterium tenobrionis sp. nov. and Microbacterium allomyrinae sp. nov., isolated from larvae of Tenobrio molitor and Allomyrina dichotoma, respectively.</title>
        <authorList>
            <person name="Lee S.D."/>
        </authorList>
    </citation>
    <scope>NUCLEOTIDE SEQUENCE</scope>
    <source>
        <strain evidence="7">BWT-G7</strain>
    </source>
</reference>
<evidence type="ECO:0000259" key="6">
    <source>
        <dbReference type="SMART" id="SM00797"/>
    </source>
</evidence>
<dbReference type="InterPro" id="IPR003778">
    <property type="entry name" value="CT_A_B"/>
</dbReference>
<accession>A0A9X1LXJ9</accession>
<protein>
    <submittedName>
        <fullName evidence="7">5-oxoprolinase/urea amidolyase family protein</fullName>
    </submittedName>
</protein>
<dbReference type="Pfam" id="PF02682">
    <property type="entry name" value="CT_C_D"/>
    <property type="match status" value="1"/>
</dbReference>
<feature type="compositionally biased region" description="Low complexity" evidence="4">
    <location>
        <begin position="253"/>
        <end position="270"/>
    </location>
</feature>
<keyword evidence="3" id="KW-0067">ATP-binding</keyword>
<feature type="compositionally biased region" description="Low complexity" evidence="4">
    <location>
        <begin position="278"/>
        <end position="289"/>
    </location>
</feature>
<dbReference type="InterPro" id="IPR003833">
    <property type="entry name" value="CT_C_D"/>
</dbReference>
<proteinExistence type="predicted"/>
<feature type="domain" description="Carboxyltransferase" evidence="6">
    <location>
        <begin position="317"/>
        <end position="582"/>
    </location>
</feature>
<dbReference type="PANTHER" id="PTHR43309">
    <property type="entry name" value="5-OXOPROLINASE SUBUNIT C"/>
    <property type="match status" value="1"/>
</dbReference>
<sequence>MVSARLLPMGERAFLVEVASLREVLAVHAALAESRPTGVVDLVPAARTVLVRIDLRVLDASAARAWARAGAESAGTHRSESAESPVADLEIVYDGADLEETAALLGVSADELIRRHSDAAWVVAFTGFAPGFGYLVSEGWPFDVPRLATPRTRVPVGAVGLAGAFSGAYPRETPGGWRLIGTTRAPLFDPDAASPALLAPGTRVRFRAVARGTASVPDAAPTRALTRAGDPVPDGRAPGGSGVPGARAQVPDAAATRAPTTAGDSAPDGPVSGGSGVPGARAQVPAAAATSPGRGIRIVETGLLATVQDLGRAGAASVGVAVSGALDRTALRTANRLLGNPEGAAAIEVTMGGLRAVAERDLWVAVTGAWGTIRLAGRAVDPYQAHEWPAGTELHVDWFTHGARAYVAVRGGLDARSALGSRSTDLLAGLGPAALRAADTVGVRTDEIAPIPVAPPSPWGAPHDDELVLELAPGPRADWFAPATVAQLFDAVWTVSNSADRVGVRLEGPELRRTREGELPSEGMVPGALQVPPSGRPTILLADGPVTGGYPVIAVMTDAGLDLIAQARPGTRIRFRHARPRG</sequence>
<feature type="domain" description="Carboxyltransferase" evidence="5">
    <location>
        <begin position="4"/>
        <end position="198"/>
    </location>
</feature>
<dbReference type="Pfam" id="PF02626">
    <property type="entry name" value="CT_A_B"/>
    <property type="match status" value="1"/>
</dbReference>
<dbReference type="GO" id="GO:0016787">
    <property type="term" value="F:hydrolase activity"/>
    <property type="evidence" value="ECO:0007669"/>
    <property type="project" value="UniProtKB-KW"/>
</dbReference>
<evidence type="ECO:0000256" key="1">
    <source>
        <dbReference type="ARBA" id="ARBA00022741"/>
    </source>
</evidence>
<dbReference type="RefSeq" id="WP_267492715.1">
    <property type="nucleotide sequence ID" value="NZ_JAGTTN010000006.1"/>
</dbReference>
<dbReference type="Gene3D" id="3.30.1360.40">
    <property type="match status" value="1"/>
</dbReference>
<evidence type="ECO:0000259" key="5">
    <source>
        <dbReference type="SMART" id="SM00796"/>
    </source>
</evidence>
<dbReference type="EMBL" id="JAGTTN010000006">
    <property type="protein sequence ID" value="MCC2033631.1"/>
    <property type="molecule type" value="Genomic_DNA"/>
</dbReference>
<dbReference type="SMART" id="SM00797">
    <property type="entry name" value="AHS2"/>
    <property type="match status" value="1"/>
</dbReference>
<feature type="region of interest" description="Disordered" evidence="4">
    <location>
        <begin position="212"/>
        <end position="291"/>
    </location>
</feature>
<name>A0A9X1LXJ9_9MICO</name>
<evidence type="ECO:0000256" key="2">
    <source>
        <dbReference type="ARBA" id="ARBA00022801"/>
    </source>
</evidence>
<dbReference type="InterPro" id="IPR052708">
    <property type="entry name" value="PxpC"/>
</dbReference>
<organism evidence="7 8">
    <name type="scientific">Microbacterium allomyrinae</name>
    <dbReference type="NCBI Taxonomy" id="2830666"/>
    <lineage>
        <taxon>Bacteria</taxon>
        <taxon>Bacillati</taxon>
        <taxon>Actinomycetota</taxon>
        <taxon>Actinomycetes</taxon>
        <taxon>Micrococcales</taxon>
        <taxon>Microbacteriaceae</taxon>
        <taxon>Microbacterium</taxon>
    </lineage>
</organism>
<dbReference type="GO" id="GO:0005524">
    <property type="term" value="F:ATP binding"/>
    <property type="evidence" value="ECO:0007669"/>
    <property type="project" value="UniProtKB-KW"/>
</dbReference>
<dbReference type="SUPFAM" id="SSF160467">
    <property type="entry name" value="PH0987 N-terminal domain-like"/>
    <property type="match status" value="1"/>
</dbReference>
<dbReference type="Gene3D" id="2.40.100.10">
    <property type="entry name" value="Cyclophilin-like"/>
    <property type="match status" value="2"/>
</dbReference>
<gene>
    <name evidence="7" type="ORF">KEC57_15690</name>
</gene>
<dbReference type="NCBIfam" id="TIGR00724">
    <property type="entry name" value="urea_amlyse_rel"/>
    <property type="match status" value="1"/>
</dbReference>
<keyword evidence="2" id="KW-0378">Hydrolase</keyword>
<keyword evidence="8" id="KW-1185">Reference proteome</keyword>
<dbReference type="InterPro" id="IPR029000">
    <property type="entry name" value="Cyclophilin-like_dom_sf"/>
</dbReference>
<dbReference type="Proteomes" id="UP001139354">
    <property type="component" value="Unassembled WGS sequence"/>
</dbReference>
<dbReference type="AlphaFoldDB" id="A0A9X1LXJ9"/>
<dbReference type="SUPFAM" id="SSF50891">
    <property type="entry name" value="Cyclophilin-like"/>
    <property type="match status" value="2"/>
</dbReference>
<evidence type="ECO:0000313" key="8">
    <source>
        <dbReference type="Proteomes" id="UP001139354"/>
    </source>
</evidence>
<evidence type="ECO:0000256" key="3">
    <source>
        <dbReference type="ARBA" id="ARBA00022840"/>
    </source>
</evidence>
<evidence type="ECO:0000256" key="4">
    <source>
        <dbReference type="SAM" id="MobiDB-lite"/>
    </source>
</evidence>
<dbReference type="SMART" id="SM00796">
    <property type="entry name" value="AHS1"/>
    <property type="match status" value="1"/>
</dbReference>
<keyword evidence="1" id="KW-0547">Nucleotide-binding</keyword>
<dbReference type="PANTHER" id="PTHR43309:SF3">
    <property type="entry name" value="5-OXOPROLINASE SUBUNIT C"/>
    <property type="match status" value="1"/>
</dbReference>